<feature type="domain" description="EGF-like" evidence="4">
    <location>
        <begin position="110"/>
        <end position="151"/>
    </location>
</feature>
<sequence length="1238" mass="138388">MGGFKLQILDALDRPLVDLTPVTKQTEFVEGDATAQSYPVELPTNFTCTDCTVRLLREAEEWGSNYRFWSCADIDVIDRKTYREDCSGHGRYLLGRCRCDQFYHGARCEFKEDCLDDSDCGNQGFCIDNGGTTSPTKHCYCNVGWYGPGCNKRSTIKTPEIDLDGYTMKRFSDDFLFYWRIIRDTNELEGVMVVNSTSWVAVGWRPSNLTPACRAFPEIHDRITGEPLPQPEPKSDPIKASSKRTVGQTKIHSQFDTISGLQSRTLTVSTAGPQQLKSSARRRSAKQINAEIVTPRIGSDVTVQTSVTYKVSTKHGRKRRSSESATAEPIGEPNVSVPETSSYELDRLSEATSQLQHKFSTKNINEQQSTTNPLSNIDSNSKSIESEKIFTVEQTPEPKSQFKFSITESKSHSEPIAELKSEPYSEPNVESEPKSEPESIAEPKSEPESISEPKSEPESIAEPKSESKSEPESVSEPKSEPESIAEPKSEPESIAEPKSEPESVAEPKSEPESIAEPKSEPNSNPDSISNINSPFESSHVTQNVDPEVSVKSGASKAPIRPEVHKYTPKHDFNPMDCTDIVVGMANKNSHRIGDYYTRDRSTPQPDGFWGGKDSLTAAMGFEKDGVTTIVFRKPLTTNDFTDYNIVDGDMQVIWAKGQEPGKYIHQPPSGLERSKASVQNFYKQDELKYHGHRSQRGVVTLNFFDDKSKKEFGGHEPLVDGKHCGGEWKYPRNCSVKNSSCEYYIRWIYKMKNDQITFTIMTKNTDMWTGVGFSENDKMTQTDAVLGWVDKTNGRPFVMDTWINGYNAPLLDPSQDIFNASGKIENGMTSLTFSRKRITKDNRDFSFTDDHCLYMMFPVKGGIFNSVNKKIRKHTGVPIVSSERICIKSCGIDEDEEQETSTSSSLKYYYDIQVKLVNLGDGFKAPSPGTQDFDIISNRISDNFSPILINIPGYDTITVNELRGSSDNGVIAKMNLIVDKNEDKIDTLKGNEALLMIEGALRQALISGKVGSLTVDPQYFFIAPSRINAIDDDFYDGDGESKNILLSETKLYVIIGCVAALVALALLQASCTLYKTTRKKTTKQERLIASNGWRDYSAGAKTNFGFEGFETEEKTSPPPVSNLPGLRDTTSDRVITRSSGMMNPTEKNKFTNQQQMTTATPRATYSLPRAPGPRQQSPPPQLSYYTQDRRNNRPRSHGNNNSQISAAQQPDFYFMPSQRKYSGEVVRVYVDYGNQKSK</sequence>
<dbReference type="AlphaFoldDB" id="A0AA39FE77"/>
<feature type="compositionally biased region" description="Basic and acidic residues" evidence="2">
    <location>
        <begin position="409"/>
        <end position="423"/>
    </location>
</feature>
<evidence type="ECO:0000256" key="1">
    <source>
        <dbReference type="PROSITE-ProRule" id="PRU00076"/>
    </source>
</evidence>
<feature type="compositionally biased region" description="Basic and acidic residues" evidence="2">
    <location>
        <begin position="431"/>
        <end position="519"/>
    </location>
</feature>
<keyword evidence="1" id="KW-0245">EGF-like domain</keyword>
<feature type="domain" description="DOMON" evidence="5">
    <location>
        <begin position="741"/>
        <end position="861"/>
    </location>
</feature>
<dbReference type="PROSITE" id="PS01186">
    <property type="entry name" value="EGF_2"/>
    <property type="match status" value="1"/>
</dbReference>
<dbReference type="Gene3D" id="2.60.40.1210">
    <property type="entry name" value="Cellobiose dehydrogenase, cytochrome domain"/>
    <property type="match status" value="1"/>
</dbReference>
<gene>
    <name evidence="6" type="ORF">PV327_001789</name>
</gene>
<dbReference type="Gene3D" id="2.60.120.260">
    <property type="entry name" value="Galactose-binding domain-like"/>
    <property type="match status" value="1"/>
</dbReference>
<feature type="compositionally biased region" description="Polar residues" evidence="2">
    <location>
        <begin position="1150"/>
        <end position="1163"/>
    </location>
</feature>
<dbReference type="Pfam" id="PF03351">
    <property type="entry name" value="DOMON"/>
    <property type="match status" value="2"/>
</dbReference>
<feature type="compositionally biased region" description="Polar residues" evidence="2">
    <location>
        <begin position="1197"/>
        <end position="1208"/>
    </location>
</feature>
<organism evidence="6 7">
    <name type="scientific">Microctonus hyperodae</name>
    <name type="common">Parasitoid wasp</name>
    <dbReference type="NCBI Taxonomy" id="165561"/>
    <lineage>
        <taxon>Eukaryota</taxon>
        <taxon>Metazoa</taxon>
        <taxon>Ecdysozoa</taxon>
        <taxon>Arthropoda</taxon>
        <taxon>Hexapoda</taxon>
        <taxon>Insecta</taxon>
        <taxon>Pterygota</taxon>
        <taxon>Neoptera</taxon>
        <taxon>Endopterygota</taxon>
        <taxon>Hymenoptera</taxon>
        <taxon>Apocrita</taxon>
        <taxon>Ichneumonoidea</taxon>
        <taxon>Braconidae</taxon>
        <taxon>Euphorinae</taxon>
        <taxon>Microctonus</taxon>
    </lineage>
</organism>
<comment type="caution">
    <text evidence="6">The sequence shown here is derived from an EMBL/GenBank/DDBJ whole genome shotgun (WGS) entry which is preliminary data.</text>
</comment>
<feature type="region of interest" description="Disordered" evidence="2">
    <location>
        <begin position="1109"/>
        <end position="1211"/>
    </location>
</feature>
<dbReference type="EMBL" id="JAQQBR010001831">
    <property type="protein sequence ID" value="KAK0167940.1"/>
    <property type="molecule type" value="Genomic_DNA"/>
</dbReference>
<evidence type="ECO:0000313" key="6">
    <source>
        <dbReference type="EMBL" id="KAK0167940.1"/>
    </source>
</evidence>
<dbReference type="InterPro" id="IPR045266">
    <property type="entry name" value="DOH_DOMON"/>
</dbReference>
<name>A0AA39FE77_MICHY</name>
<protein>
    <recommendedName>
        <fullName evidence="8">Cell surface glycoprotein 1</fullName>
    </recommendedName>
</protein>
<dbReference type="Proteomes" id="UP001168972">
    <property type="component" value="Unassembled WGS sequence"/>
</dbReference>
<dbReference type="PANTHER" id="PTHR46901:SF2">
    <property type="entry name" value="GH04942P"/>
    <property type="match status" value="1"/>
</dbReference>
<feature type="domain" description="DOMON" evidence="5">
    <location>
        <begin position="529"/>
        <end position="657"/>
    </location>
</feature>
<evidence type="ECO:0000313" key="7">
    <source>
        <dbReference type="Proteomes" id="UP001168972"/>
    </source>
</evidence>
<feature type="compositionally biased region" description="Polar residues" evidence="2">
    <location>
        <begin position="350"/>
        <end position="383"/>
    </location>
</feature>
<dbReference type="SUPFAM" id="SSF49344">
    <property type="entry name" value="CBD9-like"/>
    <property type="match status" value="1"/>
</dbReference>
<reference evidence="6" key="1">
    <citation type="journal article" date="2023" name="bioRxiv">
        <title>Scaffold-level genome assemblies of two parasitoid biocontrol wasps reveal the parthenogenesis mechanism and an associated novel virus.</title>
        <authorList>
            <person name="Inwood S."/>
            <person name="Skelly J."/>
            <person name="Guhlin J."/>
            <person name="Harrop T."/>
            <person name="Goldson S."/>
            <person name="Dearden P."/>
        </authorList>
    </citation>
    <scope>NUCLEOTIDE SEQUENCE</scope>
    <source>
        <strain evidence="6">Lincoln</strain>
        <tissue evidence="6">Whole body</tissue>
    </source>
</reference>
<evidence type="ECO:0000256" key="2">
    <source>
        <dbReference type="SAM" id="MobiDB-lite"/>
    </source>
</evidence>
<comment type="caution">
    <text evidence="1">Lacks conserved residue(s) required for the propagation of feature annotation.</text>
</comment>
<accession>A0AA39FE77</accession>
<evidence type="ECO:0008006" key="8">
    <source>
        <dbReference type="Google" id="ProtNLM"/>
    </source>
</evidence>
<reference evidence="6" key="2">
    <citation type="submission" date="2023-03" db="EMBL/GenBank/DDBJ databases">
        <authorList>
            <person name="Inwood S.N."/>
            <person name="Skelly J.G."/>
            <person name="Guhlin J."/>
            <person name="Harrop T.W.R."/>
            <person name="Goldson S.G."/>
            <person name="Dearden P.K."/>
        </authorList>
    </citation>
    <scope>NUCLEOTIDE SEQUENCE</scope>
    <source>
        <strain evidence="6">Lincoln</strain>
        <tissue evidence="6">Whole body</tissue>
    </source>
</reference>
<feature type="compositionally biased region" description="Low complexity" evidence="2">
    <location>
        <begin position="521"/>
        <end position="534"/>
    </location>
</feature>
<feature type="transmembrane region" description="Helical" evidence="3">
    <location>
        <begin position="1051"/>
        <end position="1074"/>
    </location>
</feature>
<dbReference type="InterPro" id="IPR000742">
    <property type="entry name" value="EGF"/>
</dbReference>
<feature type="region of interest" description="Disordered" evidence="2">
    <location>
        <begin position="311"/>
        <end position="559"/>
    </location>
</feature>
<dbReference type="PROSITE" id="PS50026">
    <property type="entry name" value="EGF_3"/>
    <property type="match status" value="1"/>
</dbReference>
<evidence type="ECO:0000256" key="3">
    <source>
        <dbReference type="SAM" id="Phobius"/>
    </source>
</evidence>
<dbReference type="CDD" id="cd09631">
    <property type="entry name" value="DOMON_DOH"/>
    <property type="match status" value="2"/>
</dbReference>
<dbReference type="SMART" id="SM00664">
    <property type="entry name" value="DoH"/>
    <property type="match status" value="2"/>
</dbReference>
<keyword evidence="7" id="KW-1185">Reference proteome</keyword>
<dbReference type="PROSITE" id="PS50836">
    <property type="entry name" value="DOMON"/>
    <property type="match status" value="2"/>
</dbReference>
<dbReference type="CDD" id="cd00054">
    <property type="entry name" value="EGF_CA"/>
    <property type="match status" value="1"/>
</dbReference>
<feature type="compositionally biased region" description="Polar residues" evidence="2">
    <location>
        <begin position="392"/>
        <end position="408"/>
    </location>
</feature>
<dbReference type="PROSITE" id="PS00022">
    <property type="entry name" value="EGF_1"/>
    <property type="match status" value="1"/>
</dbReference>
<feature type="compositionally biased region" description="Polar residues" evidence="2">
    <location>
        <begin position="535"/>
        <end position="544"/>
    </location>
</feature>
<keyword evidence="1" id="KW-1015">Disulfide bond</keyword>
<keyword evidence="3" id="KW-0472">Membrane</keyword>
<proteinExistence type="predicted"/>
<evidence type="ECO:0000259" key="5">
    <source>
        <dbReference type="PROSITE" id="PS50836"/>
    </source>
</evidence>
<dbReference type="Pfam" id="PF23106">
    <property type="entry name" value="EGF_Teneurin"/>
    <property type="match status" value="1"/>
</dbReference>
<evidence type="ECO:0000259" key="4">
    <source>
        <dbReference type="PROSITE" id="PS50026"/>
    </source>
</evidence>
<feature type="region of interest" description="Disordered" evidence="2">
    <location>
        <begin position="223"/>
        <end position="250"/>
    </location>
</feature>
<keyword evidence="3" id="KW-1133">Transmembrane helix</keyword>
<feature type="disulfide bond" evidence="1">
    <location>
        <begin position="141"/>
        <end position="150"/>
    </location>
</feature>
<keyword evidence="3" id="KW-0812">Transmembrane</keyword>
<dbReference type="PANTHER" id="PTHR46901">
    <property type="entry name" value="GH04942P"/>
    <property type="match status" value="1"/>
</dbReference>
<dbReference type="InterPro" id="IPR005018">
    <property type="entry name" value="DOMON_domain"/>
</dbReference>